<proteinExistence type="predicted"/>
<dbReference type="AlphaFoldDB" id="A0A0P9LMB4"/>
<keyword evidence="1" id="KW-0812">Transmembrane</keyword>
<evidence type="ECO:0000256" key="1">
    <source>
        <dbReference type="SAM" id="Phobius"/>
    </source>
</evidence>
<comment type="caution">
    <text evidence="2">The sequence shown here is derived from an EMBL/GenBank/DDBJ whole genome shotgun (WGS) entry which is preliminary data.</text>
</comment>
<feature type="transmembrane region" description="Helical" evidence="1">
    <location>
        <begin position="20"/>
        <end position="42"/>
    </location>
</feature>
<evidence type="ECO:0000313" key="4">
    <source>
        <dbReference type="Proteomes" id="UP000050564"/>
    </source>
</evidence>
<reference evidence="3 5" key="2">
    <citation type="submission" date="2018-08" db="EMBL/GenBank/DDBJ databases">
        <title>Recombination of ecologically and evolutionarily significant loci maintains genetic cohesion in the Pseudomonas syringae species complex.</title>
        <authorList>
            <person name="Dillon M."/>
            <person name="Thakur S."/>
            <person name="Almeida R.N.D."/>
            <person name="Weir B.S."/>
            <person name="Guttman D.S."/>
        </authorList>
    </citation>
    <scope>NUCLEOTIDE SEQUENCE [LARGE SCALE GENOMIC DNA]</scope>
    <source>
        <strain evidence="3 5">ICMP 2821</strain>
    </source>
</reference>
<evidence type="ECO:0000313" key="3">
    <source>
        <dbReference type="EMBL" id="RMN34184.1"/>
    </source>
</evidence>
<dbReference type="PATRIC" id="fig|86840.3.peg.4150"/>
<evidence type="ECO:0000313" key="5">
    <source>
        <dbReference type="Proteomes" id="UP000281372"/>
    </source>
</evidence>
<name>A0A0P9LMB4_PSECA</name>
<dbReference type="Proteomes" id="UP000050564">
    <property type="component" value="Unassembled WGS sequence"/>
</dbReference>
<dbReference type="EMBL" id="LJPX01000129">
    <property type="protein sequence ID" value="KPW79083.1"/>
    <property type="molecule type" value="Genomic_DNA"/>
</dbReference>
<organism evidence="2 4">
    <name type="scientific">Pseudomonas cannabina</name>
    <dbReference type="NCBI Taxonomy" id="86840"/>
    <lineage>
        <taxon>Bacteria</taxon>
        <taxon>Pseudomonadati</taxon>
        <taxon>Pseudomonadota</taxon>
        <taxon>Gammaproteobacteria</taxon>
        <taxon>Pseudomonadales</taxon>
        <taxon>Pseudomonadaceae</taxon>
        <taxon>Pseudomonas</taxon>
    </lineage>
</organism>
<gene>
    <name evidence="2" type="ORF">ALO81_02949</name>
    <name evidence="3" type="ORF">ALQ64_03333</name>
</gene>
<keyword evidence="1" id="KW-1133">Transmembrane helix</keyword>
<accession>A0A0P9LMB4</accession>
<evidence type="ECO:0000313" key="2">
    <source>
        <dbReference type="EMBL" id="KPW79083.1"/>
    </source>
</evidence>
<reference evidence="2 4" key="1">
    <citation type="submission" date="2015-09" db="EMBL/GenBank/DDBJ databases">
        <title>Genome announcement of multiple Pseudomonas syringae strains.</title>
        <authorList>
            <person name="Thakur S."/>
            <person name="Wang P.W."/>
            <person name="Gong Y."/>
            <person name="Weir B.S."/>
            <person name="Guttman D.S."/>
        </authorList>
    </citation>
    <scope>NUCLEOTIDE SEQUENCE [LARGE SCALE GENOMIC DNA]</scope>
    <source>
        <strain evidence="2 4">ICMP2823</strain>
    </source>
</reference>
<dbReference type="EMBL" id="RBOW01000343">
    <property type="protein sequence ID" value="RMN34184.1"/>
    <property type="molecule type" value="Genomic_DNA"/>
</dbReference>
<protein>
    <submittedName>
        <fullName evidence="2">Uncharacterized protein</fullName>
    </submittedName>
</protein>
<dbReference type="Proteomes" id="UP000281372">
    <property type="component" value="Unassembled WGS sequence"/>
</dbReference>
<keyword evidence="1" id="KW-0472">Membrane</keyword>
<sequence>MSVSVQNPELEGRAQSHLGFFAFTTLCFFAASSTPTPLYHLYQEA</sequence>